<dbReference type="AlphaFoldDB" id="A0A8H4VIQ4"/>
<sequence length="270" mass="29888">MKQSVLNFSAAKRTASSNTNSKPKTNQTVTSVQAIGTPDTVPNPTREKETVLVPDSDEDDIETPEELPVEEEEEIESDTRTADKPEEKVVNAPPVGRVTRSSTKAAAATTPKATPKATLKAKSTPKKAANTSEENSAETIKATVFRPSNATPENVAKKVAANEAREENDDEPRTLNDKDPRYNRYAAEVNEKLDWHQPIHAGNQNRIHKLLRVFDNSYEYGPCVGVSRRERWDRAKAMGLNPPPEVDDILNTIEGKTLKEYSQSVFYGEV</sequence>
<feature type="region of interest" description="Disordered" evidence="1">
    <location>
        <begin position="1"/>
        <end position="179"/>
    </location>
</feature>
<dbReference type="Proteomes" id="UP000521872">
    <property type="component" value="Unassembled WGS sequence"/>
</dbReference>
<feature type="compositionally biased region" description="Acidic residues" evidence="1">
    <location>
        <begin position="55"/>
        <end position="76"/>
    </location>
</feature>
<dbReference type="GO" id="GO:0003887">
    <property type="term" value="F:DNA-directed DNA polymerase activity"/>
    <property type="evidence" value="ECO:0007669"/>
    <property type="project" value="TreeGrafter"/>
</dbReference>
<dbReference type="PANTHER" id="PTHR14303:SF0">
    <property type="entry name" value="DNA POLYMERASE DELTA SUBUNIT 4"/>
    <property type="match status" value="1"/>
</dbReference>
<dbReference type="GO" id="GO:0000731">
    <property type="term" value="P:DNA synthesis involved in DNA repair"/>
    <property type="evidence" value="ECO:0007669"/>
    <property type="project" value="InterPro"/>
</dbReference>
<feature type="compositionally biased region" description="Polar residues" evidence="1">
    <location>
        <begin position="14"/>
        <end position="34"/>
    </location>
</feature>
<comment type="caution">
    <text evidence="2">The sequence shown here is derived from an EMBL/GenBank/DDBJ whole genome shotgun (WGS) entry which is preliminary data.</text>
</comment>
<evidence type="ECO:0000313" key="3">
    <source>
        <dbReference type="Proteomes" id="UP000521872"/>
    </source>
</evidence>
<feature type="compositionally biased region" description="Low complexity" evidence="1">
    <location>
        <begin position="101"/>
        <end position="129"/>
    </location>
</feature>
<evidence type="ECO:0000313" key="2">
    <source>
        <dbReference type="EMBL" id="KAF4611203.1"/>
    </source>
</evidence>
<organism evidence="2 3">
    <name type="scientific">Agrocybe pediades</name>
    <dbReference type="NCBI Taxonomy" id="84607"/>
    <lineage>
        <taxon>Eukaryota</taxon>
        <taxon>Fungi</taxon>
        <taxon>Dikarya</taxon>
        <taxon>Basidiomycota</taxon>
        <taxon>Agaricomycotina</taxon>
        <taxon>Agaricomycetes</taxon>
        <taxon>Agaricomycetidae</taxon>
        <taxon>Agaricales</taxon>
        <taxon>Agaricineae</taxon>
        <taxon>Strophariaceae</taxon>
        <taxon>Agrocybe</taxon>
    </lineage>
</organism>
<proteinExistence type="predicted"/>
<keyword evidence="3" id="KW-1185">Reference proteome</keyword>
<dbReference type="InterPro" id="IPR007218">
    <property type="entry name" value="DNA_pol_delta_4"/>
</dbReference>
<accession>A0A8H4VIQ4</accession>
<dbReference type="EMBL" id="JAACJL010000058">
    <property type="protein sequence ID" value="KAF4611203.1"/>
    <property type="molecule type" value="Genomic_DNA"/>
</dbReference>
<dbReference type="Pfam" id="PF04081">
    <property type="entry name" value="DNA_pol_delta_4"/>
    <property type="match status" value="1"/>
</dbReference>
<evidence type="ECO:0008006" key="4">
    <source>
        <dbReference type="Google" id="ProtNLM"/>
    </source>
</evidence>
<feature type="compositionally biased region" description="Basic and acidic residues" evidence="1">
    <location>
        <begin position="77"/>
        <end position="89"/>
    </location>
</feature>
<dbReference type="GO" id="GO:0006261">
    <property type="term" value="P:DNA-templated DNA replication"/>
    <property type="evidence" value="ECO:0007669"/>
    <property type="project" value="TreeGrafter"/>
</dbReference>
<dbReference type="GO" id="GO:0043625">
    <property type="term" value="C:delta DNA polymerase complex"/>
    <property type="evidence" value="ECO:0007669"/>
    <property type="project" value="TreeGrafter"/>
</dbReference>
<name>A0A8H4VIQ4_9AGAR</name>
<dbReference type="PANTHER" id="PTHR14303">
    <property type="entry name" value="DNA POLYMERASE DELTA SUBUNIT 4"/>
    <property type="match status" value="1"/>
</dbReference>
<reference evidence="2 3" key="1">
    <citation type="submission" date="2019-12" db="EMBL/GenBank/DDBJ databases">
        <authorList>
            <person name="Floudas D."/>
            <person name="Bentzer J."/>
            <person name="Ahren D."/>
            <person name="Johansson T."/>
            <person name="Persson P."/>
            <person name="Tunlid A."/>
        </authorList>
    </citation>
    <scope>NUCLEOTIDE SEQUENCE [LARGE SCALE GENOMIC DNA]</scope>
    <source>
        <strain evidence="2 3">CBS 102.39</strain>
    </source>
</reference>
<gene>
    <name evidence="2" type="ORF">D9613_007136</name>
</gene>
<protein>
    <recommendedName>
        <fullName evidence="4">DNA polymerase delta subunit 4</fullName>
    </recommendedName>
</protein>
<evidence type="ECO:0000256" key="1">
    <source>
        <dbReference type="SAM" id="MobiDB-lite"/>
    </source>
</evidence>